<dbReference type="EMBL" id="JAVHJS010000014">
    <property type="protein sequence ID" value="KAK2836801.1"/>
    <property type="molecule type" value="Genomic_DNA"/>
</dbReference>
<evidence type="ECO:0000313" key="3">
    <source>
        <dbReference type="Proteomes" id="UP001187315"/>
    </source>
</evidence>
<proteinExistence type="predicted"/>
<dbReference type="InterPro" id="IPR053280">
    <property type="entry name" value="Aerolysin-like_pore-former"/>
</dbReference>
<organism evidence="2 3">
    <name type="scientific">Tachysurus vachellii</name>
    <name type="common">Darkbarbel catfish</name>
    <name type="synonym">Pelteobagrus vachellii</name>
    <dbReference type="NCBI Taxonomy" id="175792"/>
    <lineage>
        <taxon>Eukaryota</taxon>
        <taxon>Metazoa</taxon>
        <taxon>Chordata</taxon>
        <taxon>Craniata</taxon>
        <taxon>Vertebrata</taxon>
        <taxon>Euteleostomi</taxon>
        <taxon>Actinopterygii</taxon>
        <taxon>Neopterygii</taxon>
        <taxon>Teleostei</taxon>
        <taxon>Ostariophysi</taxon>
        <taxon>Siluriformes</taxon>
        <taxon>Bagridae</taxon>
        <taxon>Tachysurus</taxon>
    </lineage>
</organism>
<dbReference type="Pfam" id="PF01419">
    <property type="entry name" value="Jacalin"/>
    <property type="match status" value="1"/>
</dbReference>
<dbReference type="PROSITE" id="PS51752">
    <property type="entry name" value="JACALIN_LECTIN"/>
    <property type="match status" value="1"/>
</dbReference>
<feature type="domain" description="Jacalin-type lectin" evidence="1">
    <location>
        <begin position="34"/>
        <end position="173"/>
    </location>
</feature>
<dbReference type="SMART" id="SM00915">
    <property type="entry name" value="Jacalin"/>
    <property type="match status" value="1"/>
</dbReference>
<dbReference type="CDD" id="cd09302">
    <property type="entry name" value="Jacalin_like"/>
    <property type="match status" value="1"/>
</dbReference>
<evidence type="ECO:0000313" key="2">
    <source>
        <dbReference type="EMBL" id="KAK2836801.1"/>
    </source>
</evidence>
<dbReference type="PANTHER" id="PTHR34007">
    <property type="entry name" value="AEROLYSIN-LIKE PROTEIN-RELATED"/>
    <property type="match status" value="1"/>
</dbReference>
<accession>A0AA88SEY1</accession>
<reference evidence="2" key="1">
    <citation type="submission" date="2023-08" db="EMBL/GenBank/DDBJ databases">
        <title>Pelteobagrus vachellii genome.</title>
        <authorList>
            <person name="Liu H."/>
        </authorList>
    </citation>
    <scope>NUCLEOTIDE SEQUENCE</scope>
    <source>
        <strain evidence="2">PRFRI_2022a</strain>
        <tissue evidence="2">Muscle</tissue>
    </source>
</reference>
<gene>
    <name evidence="2" type="ORF">Q7C36_014670</name>
</gene>
<dbReference type="Gene3D" id="2.100.10.30">
    <property type="entry name" value="Jacalin-like lectin domain"/>
    <property type="match status" value="1"/>
</dbReference>
<dbReference type="AlphaFoldDB" id="A0AA88SEY1"/>
<evidence type="ECO:0000259" key="1">
    <source>
        <dbReference type="PROSITE" id="PS51752"/>
    </source>
</evidence>
<protein>
    <recommendedName>
        <fullName evidence="1">Jacalin-type lectin domain-containing protein</fullName>
    </recommendedName>
</protein>
<comment type="caution">
    <text evidence="2">The sequence shown here is derived from an EMBL/GenBank/DDBJ whole genome shotgun (WGS) entry which is preliminary data.</text>
</comment>
<dbReference type="Proteomes" id="UP001187315">
    <property type="component" value="Unassembled WGS sequence"/>
</dbReference>
<dbReference type="SUPFAM" id="SSF56973">
    <property type="entry name" value="Aerolisin/ETX pore-forming domain"/>
    <property type="match status" value="1"/>
</dbReference>
<dbReference type="InterPro" id="IPR001229">
    <property type="entry name" value="Jacalin-like_lectin_dom"/>
</dbReference>
<name>A0AA88SEY1_TACVA</name>
<dbReference type="Gene3D" id="2.170.15.10">
    <property type="entry name" value="Proaerolysin, chain A, domain 3"/>
    <property type="match status" value="1"/>
</dbReference>
<keyword evidence="3" id="KW-1185">Reference proteome</keyword>
<dbReference type="InterPro" id="IPR036404">
    <property type="entry name" value="Jacalin-like_lectin_dom_sf"/>
</dbReference>
<dbReference type="PANTHER" id="PTHR34007:SF1">
    <property type="entry name" value="AEROLYSIN-LIKE PROTEIN-RELATED"/>
    <property type="match status" value="1"/>
</dbReference>
<sequence length="349" mass="38340">MGSNGEEILTVTETLILFQGDIKSLLEKNSMSYLAPVVEVGGQGGEPFDFNGTKDGSMLKKVQVWEGDYKIKAMKLWLTDDRSEQFGVPAGILKEFTFEDGEHFTSLSLWANKDVTRLGAIKFKTSHSREFYASLTKGPVNIQVPVDVASGICMGIKGRSGSDIDCFGFIFINPVQSVELNNVVYPTISDVIPKVAVEEIKSMLYQNNTSVTQEYPIEASTKVTQKSSWSVRGKLEITFRLEVNAGIPQLVEGKSGYQLNNAVEGTYPSKYKAEKMEFFLFPVKVPAFLTVDVDITLSRATVDLPFTGIIKITCYNGGVLEFKTSGTYKSVTYSDGKVAVNQLCIQGAA</sequence>